<dbReference type="PIRSF" id="PIRSF001267">
    <property type="entry name" value="Pyrophosphatase_GppA_Ppx"/>
    <property type="match status" value="1"/>
</dbReference>
<sequence>MAKRTAIIDIGSNSVRMVVFEKSSRFAFSLLHESKSRVRISEGAYADEGNLQSAAIDRALEALGEFLSIARAYGSRKLLCVATSAVRDAPNRALFLSRARNELGLQIKVIDGEKEAYLGGVAAANLLPAMSARTIDIGGGSTEYACIASGNVLQSASLNLGTVRLKELFCDRGDLDGARAYIDAQFAAMPPVTSPIVIGIGGTFRALAQIIQKNQGHPMKKLHAFTFGADALMALGKKILAAPDDSALKQLGVKKERYDVIRPGTLILMRFLQHVGCETLVTSGAGVREGLYLTDLLRHNRHRFPAGYNPSLRYLLDCHTIETTFSNQLPTVAMRLFDLLQAPMHLPDKTRRLLKIAAQLAKVGASVHFYSYHKNSQYLVESALEYGYSHEEIMTVAALVRYHKTRKIAKPFYSDYQRLLPKAKILNRLNLLLALSDALLTHRPRNIDFELTLDDTGVLHVRAKEGSSLYLAKEQIARLGIEKELTVQIA</sequence>
<evidence type="ECO:0000313" key="4">
    <source>
        <dbReference type="EMBL" id="XAU14496.1"/>
    </source>
</evidence>
<organism evidence="4 5">
    <name type="scientific">Sulfurimonas diazotrophicus</name>
    <dbReference type="NCBI Taxonomy" id="3131939"/>
    <lineage>
        <taxon>Bacteria</taxon>
        <taxon>Pseudomonadati</taxon>
        <taxon>Campylobacterota</taxon>
        <taxon>Epsilonproteobacteria</taxon>
        <taxon>Campylobacterales</taxon>
        <taxon>Sulfurimonadaceae</taxon>
        <taxon>Sulfurimonas</taxon>
    </lineage>
</organism>
<dbReference type="SUPFAM" id="SSF109604">
    <property type="entry name" value="HD-domain/PDEase-like"/>
    <property type="match status" value="1"/>
</dbReference>
<gene>
    <name evidence="4" type="ORF">WCY31_09590</name>
</gene>
<feature type="domain" description="Ppx/GppA phosphatase N-terminal" evidence="2">
    <location>
        <begin position="18"/>
        <end position="299"/>
    </location>
</feature>
<keyword evidence="5" id="KW-1185">Reference proteome</keyword>
<dbReference type="InterPro" id="IPR048950">
    <property type="entry name" value="Ppx_GppA_C"/>
</dbReference>
<dbReference type="InterPro" id="IPR003695">
    <property type="entry name" value="Ppx_GppA_N"/>
</dbReference>
<name>A0ABZ3H9Z2_9BACT</name>
<dbReference type="RefSeq" id="WP_345972207.1">
    <property type="nucleotide sequence ID" value="NZ_CP147920.1"/>
</dbReference>
<dbReference type="EMBL" id="CP147920">
    <property type="protein sequence ID" value="XAU14496.1"/>
    <property type="molecule type" value="Genomic_DNA"/>
</dbReference>
<dbReference type="InterPro" id="IPR050273">
    <property type="entry name" value="GppA/Ppx_hydrolase"/>
</dbReference>
<evidence type="ECO:0000259" key="3">
    <source>
        <dbReference type="Pfam" id="PF21447"/>
    </source>
</evidence>
<evidence type="ECO:0000256" key="1">
    <source>
        <dbReference type="ARBA" id="ARBA00022801"/>
    </source>
</evidence>
<proteinExistence type="predicted"/>
<dbReference type="CDD" id="cd24052">
    <property type="entry name" value="ASKHA_NBD_HpPPX-GppA-like"/>
    <property type="match status" value="1"/>
</dbReference>
<dbReference type="InterPro" id="IPR030673">
    <property type="entry name" value="PyroPPase_GppA_Ppx"/>
</dbReference>
<feature type="domain" description="Ppx/GppA phosphatase C-terminal" evidence="3">
    <location>
        <begin position="314"/>
        <end position="445"/>
    </location>
</feature>
<dbReference type="InterPro" id="IPR043129">
    <property type="entry name" value="ATPase_NBD"/>
</dbReference>
<evidence type="ECO:0000259" key="2">
    <source>
        <dbReference type="Pfam" id="PF02541"/>
    </source>
</evidence>
<dbReference type="SUPFAM" id="SSF53067">
    <property type="entry name" value="Actin-like ATPase domain"/>
    <property type="match status" value="2"/>
</dbReference>
<dbReference type="Gene3D" id="1.10.3210.10">
    <property type="entry name" value="Hypothetical protein af1432"/>
    <property type="match status" value="1"/>
</dbReference>
<dbReference type="Proteomes" id="UP001447842">
    <property type="component" value="Chromosome"/>
</dbReference>
<dbReference type="Gene3D" id="3.30.420.150">
    <property type="entry name" value="Exopolyphosphatase. Domain 2"/>
    <property type="match status" value="1"/>
</dbReference>
<dbReference type="PANTHER" id="PTHR30005">
    <property type="entry name" value="EXOPOLYPHOSPHATASE"/>
    <property type="match status" value="1"/>
</dbReference>
<protein>
    <submittedName>
        <fullName evidence="4">Ppx/GppA phosphatase family protein</fullName>
    </submittedName>
</protein>
<reference evidence="4 5" key="1">
    <citation type="submission" date="2024-03" db="EMBL/GenBank/DDBJ databases">
        <title>Sulfurimonas sp. HSL3-1.</title>
        <authorList>
            <person name="Wang S."/>
        </authorList>
    </citation>
    <scope>NUCLEOTIDE SEQUENCE [LARGE SCALE GENOMIC DNA]</scope>
    <source>
        <strain evidence="4 5">HSL3-1</strain>
    </source>
</reference>
<dbReference type="Pfam" id="PF21447">
    <property type="entry name" value="Ppx-GppA_III"/>
    <property type="match status" value="1"/>
</dbReference>
<evidence type="ECO:0000313" key="5">
    <source>
        <dbReference type="Proteomes" id="UP001447842"/>
    </source>
</evidence>
<accession>A0ABZ3H9Z2</accession>
<dbReference type="Gene3D" id="3.30.420.40">
    <property type="match status" value="1"/>
</dbReference>
<keyword evidence="1" id="KW-0378">Hydrolase</keyword>
<dbReference type="PANTHER" id="PTHR30005:SF0">
    <property type="entry name" value="RETROGRADE REGULATION PROTEIN 2"/>
    <property type="match status" value="1"/>
</dbReference>
<dbReference type="Pfam" id="PF02541">
    <property type="entry name" value="Ppx-GppA"/>
    <property type="match status" value="1"/>
</dbReference>